<dbReference type="InterPro" id="IPR004872">
    <property type="entry name" value="Lipoprotein_NlpA"/>
</dbReference>
<keyword evidence="4" id="KW-0472">Membrane</keyword>
<feature type="signal peptide" evidence="7">
    <location>
        <begin position="1"/>
        <end position="25"/>
    </location>
</feature>
<reference evidence="8" key="2">
    <citation type="submission" date="2020-01" db="EMBL/GenBank/DDBJ databases">
        <authorList>
            <consortium name="NCBI Pathogen Detection Project"/>
        </authorList>
    </citation>
    <scope>NUCLEOTIDE SEQUENCE</scope>
    <source>
        <strain evidence="8">OLC2673_Aeromonas</strain>
    </source>
</reference>
<dbReference type="SUPFAM" id="SSF53850">
    <property type="entry name" value="Periplasmic binding protein-like II"/>
    <property type="match status" value="1"/>
</dbReference>
<keyword evidence="3 7" id="KW-0732">Signal</keyword>
<dbReference type="GO" id="GO:0016020">
    <property type="term" value="C:membrane"/>
    <property type="evidence" value="ECO:0007669"/>
    <property type="project" value="UniProtKB-SubCell"/>
</dbReference>
<comment type="subcellular location">
    <subcellularLocation>
        <location evidence="1">Membrane</location>
        <topology evidence="1">Lipid-anchor</topology>
    </subcellularLocation>
</comment>
<organism evidence="8 9">
    <name type="scientific">Aeromonas hydrophila</name>
    <dbReference type="NCBI Taxonomy" id="644"/>
    <lineage>
        <taxon>Bacteria</taxon>
        <taxon>Pseudomonadati</taxon>
        <taxon>Pseudomonadota</taxon>
        <taxon>Gammaproteobacteria</taxon>
        <taxon>Aeromonadales</taxon>
        <taxon>Aeromonadaceae</taxon>
        <taxon>Aeromonas</taxon>
    </lineage>
</organism>
<comment type="similarity">
    <text evidence="2">Belongs to the NlpA lipoprotein family.</text>
</comment>
<dbReference type="PANTHER" id="PTHR30429">
    <property type="entry name" value="D-METHIONINE-BINDING LIPOPROTEIN METQ"/>
    <property type="match status" value="1"/>
</dbReference>
<comment type="caution">
    <text evidence="8">The sequence shown here is derived from an EMBL/GenBank/DDBJ whole genome shotgun (WGS) entry which is preliminary data.</text>
</comment>
<accession>A0AAD3UB62</accession>
<keyword evidence="6" id="KW-0449">Lipoprotein</keyword>
<evidence type="ECO:0000256" key="1">
    <source>
        <dbReference type="ARBA" id="ARBA00004635"/>
    </source>
</evidence>
<dbReference type="AlphaFoldDB" id="A0AAD3UB62"/>
<dbReference type="Proteomes" id="UP000859505">
    <property type="component" value="Unassembled WGS sequence"/>
</dbReference>
<evidence type="ECO:0000256" key="6">
    <source>
        <dbReference type="ARBA" id="ARBA00023288"/>
    </source>
</evidence>
<dbReference type="PANTHER" id="PTHR30429:SF0">
    <property type="entry name" value="METHIONINE-BINDING LIPOPROTEIN METQ"/>
    <property type="match status" value="1"/>
</dbReference>
<evidence type="ECO:0000256" key="2">
    <source>
        <dbReference type="ARBA" id="ARBA00008973"/>
    </source>
</evidence>
<evidence type="ECO:0000313" key="8">
    <source>
        <dbReference type="EMBL" id="HAT6344952.1"/>
    </source>
</evidence>
<evidence type="ECO:0000256" key="4">
    <source>
        <dbReference type="ARBA" id="ARBA00023136"/>
    </source>
</evidence>
<keyword evidence="5" id="KW-0564">Palmitate</keyword>
<evidence type="ECO:0000313" key="9">
    <source>
        <dbReference type="Proteomes" id="UP000859505"/>
    </source>
</evidence>
<evidence type="ECO:0000256" key="5">
    <source>
        <dbReference type="ARBA" id="ARBA00023139"/>
    </source>
</evidence>
<evidence type="ECO:0008006" key="10">
    <source>
        <dbReference type="Google" id="ProtNLM"/>
    </source>
</evidence>
<name>A0AAD3UB62_AERHY</name>
<sequence length="276" mass="29822">MQRRSFFALSALALLAGTLPLAALAADPAKQEIVIGTTVGDFADMVTDSIKPQLEAKGYQVKLVEFTDYVTPNIALADGSLDVNCFQHKPYLESFAKDRGLSLAPITQVPTGPMGLYAGKLRELKAVKEGSTVAIPNDPTNQARALLMLQDLGWLTLKEGINPLKASEFDVVKNPHNLKLVLLEAAQLPRSREDVDFSVINGNFAASSGIPFSSGLFLERSYNFINWVVVKSADADKPFAKDVAAAYNSAAFKAYAAKRFVGYKYPEGWQGASASN</sequence>
<dbReference type="Gene3D" id="3.40.190.10">
    <property type="entry name" value="Periplasmic binding protein-like II"/>
    <property type="match status" value="2"/>
</dbReference>
<dbReference type="CDD" id="cd13599">
    <property type="entry name" value="PBP2_lipoprotein_Gna1946"/>
    <property type="match status" value="1"/>
</dbReference>
<feature type="chain" id="PRO_5041959510" description="Lipoprotein" evidence="7">
    <location>
        <begin position="26"/>
        <end position="276"/>
    </location>
</feature>
<proteinExistence type="inferred from homology"/>
<evidence type="ECO:0000256" key="3">
    <source>
        <dbReference type="ARBA" id="ARBA00022729"/>
    </source>
</evidence>
<dbReference type="Pfam" id="PF03180">
    <property type="entry name" value="Lipoprotein_9"/>
    <property type="match status" value="1"/>
</dbReference>
<reference evidence="8" key="1">
    <citation type="journal article" date="2018" name="Genome Biol.">
        <title>SKESA: strategic k-mer extension for scrupulous assemblies.</title>
        <authorList>
            <person name="Souvorov A."/>
            <person name="Agarwala R."/>
            <person name="Lipman D.J."/>
        </authorList>
    </citation>
    <scope>NUCLEOTIDE SEQUENCE</scope>
    <source>
        <strain evidence="8">OLC2673_Aeromonas</strain>
    </source>
</reference>
<protein>
    <recommendedName>
        <fullName evidence="10">Lipoprotein</fullName>
    </recommendedName>
</protein>
<evidence type="ECO:0000256" key="7">
    <source>
        <dbReference type="SAM" id="SignalP"/>
    </source>
</evidence>
<dbReference type="EMBL" id="DACTUL010000021">
    <property type="protein sequence ID" value="HAT6344952.1"/>
    <property type="molecule type" value="Genomic_DNA"/>
</dbReference>
<gene>
    <name evidence="8" type="ORF">JAJ28_002702</name>
</gene>